<dbReference type="InterPro" id="IPR018060">
    <property type="entry name" value="HTH_AraC"/>
</dbReference>
<dbReference type="InterPro" id="IPR003313">
    <property type="entry name" value="AraC-bd"/>
</dbReference>
<dbReference type="PROSITE" id="PS01124">
    <property type="entry name" value="HTH_ARAC_FAMILY_2"/>
    <property type="match status" value="1"/>
</dbReference>
<dbReference type="SMART" id="SM00342">
    <property type="entry name" value="HTH_ARAC"/>
    <property type="match status" value="1"/>
</dbReference>
<proteinExistence type="predicted"/>
<dbReference type="SUPFAM" id="SSF51215">
    <property type="entry name" value="Regulatory protein AraC"/>
    <property type="match status" value="1"/>
</dbReference>
<dbReference type="EMBL" id="JARVCO010000012">
    <property type="protein sequence ID" value="MDZ8119919.1"/>
    <property type="molecule type" value="Genomic_DNA"/>
</dbReference>
<evidence type="ECO:0000313" key="5">
    <source>
        <dbReference type="EMBL" id="MDZ8119919.1"/>
    </source>
</evidence>
<comment type="caution">
    <text evidence="5">The sequence shown here is derived from an EMBL/GenBank/DDBJ whole genome shotgun (WGS) entry which is preliminary data.</text>
</comment>
<keyword evidence="6" id="KW-1185">Reference proteome</keyword>
<accession>A0ABU5N0D3</accession>
<keyword evidence="1" id="KW-0805">Transcription regulation</keyword>
<dbReference type="SUPFAM" id="SSF46689">
    <property type="entry name" value="Homeodomain-like"/>
    <property type="match status" value="2"/>
</dbReference>
<evidence type="ECO:0000313" key="6">
    <source>
        <dbReference type="Proteomes" id="UP001290861"/>
    </source>
</evidence>
<feature type="domain" description="HTH araC/xylS-type" evidence="4">
    <location>
        <begin position="180"/>
        <end position="276"/>
    </location>
</feature>
<evidence type="ECO:0000259" key="4">
    <source>
        <dbReference type="PROSITE" id="PS01124"/>
    </source>
</evidence>
<sequence>MTHLSDELKAEYLKRPITEGLLCLRAGHHQAPPTHYLPRPEGSEDTIFIFCTDGRGWLEVSGKTHVIEKHTGFLIPAHIPHAYGADPDCPWSTYWTHFQGRQAADYMRMITPDPENPVLHLPEPQAVRNGFEQLYQQMNDVHTYTAVIAASGVLSHLLVTVMQNRQAVEVRLRGAEEGLSKTVEFMQRNLGRRLTLKDLSAVAGISPNHYATMFHRCYGHPPIDYFNRLKIQRACELLAATRLRISEVGELLGFEDAFYFSRLFKKIMGVSPRGYR</sequence>
<evidence type="ECO:0000256" key="1">
    <source>
        <dbReference type="ARBA" id="ARBA00023015"/>
    </source>
</evidence>
<dbReference type="InterPro" id="IPR009057">
    <property type="entry name" value="Homeodomain-like_sf"/>
</dbReference>
<dbReference type="Proteomes" id="UP001290861">
    <property type="component" value="Unassembled WGS sequence"/>
</dbReference>
<evidence type="ECO:0000256" key="3">
    <source>
        <dbReference type="ARBA" id="ARBA00023163"/>
    </source>
</evidence>
<dbReference type="InterPro" id="IPR018062">
    <property type="entry name" value="HTH_AraC-typ_CS"/>
</dbReference>
<dbReference type="PROSITE" id="PS00041">
    <property type="entry name" value="HTH_ARAC_FAMILY_1"/>
    <property type="match status" value="1"/>
</dbReference>
<gene>
    <name evidence="5" type="ORF">P9H32_14915</name>
</gene>
<keyword evidence="3" id="KW-0804">Transcription</keyword>
<reference evidence="5 6" key="1">
    <citation type="journal article" date="2024" name="Appl. Environ. Microbiol.">
        <title>Pontiella agarivorans sp. nov., a novel marine anaerobic bacterium capable of degrading macroalgal polysaccharides and fixing nitrogen.</title>
        <authorList>
            <person name="Liu N."/>
            <person name="Kivenson V."/>
            <person name="Peng X."/>
            <person name="Cui Z."/>
            <person name="Lankiewicz T.S."/>
            <person name="Gosselin K.M."/>
            <person name="English C.J."/>
            <person name="Blair E.M."/>
            <person name="O'Malley M.A."/>
            <person name="Valentine D.L."/>
        </authorList>
    </citation>
    <scope>NUCLEOTIDE SEQUENCE [LARGE SCALE GENOMIC DNA]</scope>
    <source>
        <strain evidence="5 6">NLcol2</strain>
    </source>
</reference>
<dbReference type="Gene3D" id="2.60.120.280">
    <property type="entry name" value="Regulatory protein AraC"/>
    <property type="match status" value="1"/>
</dbReference>
<dbReference type="PANTHER" id="PTHR43280:SF30">
    <property type="entry name" value="MMSAB OPERON REGULATORY PROTEIN"/>
    <property type="match status" value="1"/>
</dbReference>
<dbReference type="InterPro" id="IPR020449">
    <property type="entry name" value="Tscrpt_reg_AraC-type_HTH"/>
</dbReference>
<name>A0ABU5N0D3_9BACT</name>
<organism evidence="5 6">
    <name type="scientific">Pontiella agarivorans</name>
    <dbReference type="NCBI Taxonomy" id="3038953"/>
    <lineage>
        <taxon>Bacteria</taxon>
        <taxon>Pseudomonadati</taxon>
        <taxon>Kiritimatiellota</taxon>
        <taxon>Kiritimatiellia</taxon>
        <taxon>Kiritimatiellales</taxon>
        <taxon>Pontiellaceae</taxon>
        <taxon>Pontiella</taxon>
    </lineage>
</organism>
<dbReference type="PRINTS" id="PR00032">
    <property type="entry name" value="HTHARAC"/>
</dbReference>
<dbReference type="Pfam" id="PF02311">
    <property type="entry name" value="AraC_binding"/>
    <property type="match status" value="1"/>
</dbReference>
<dbReference type="Gene3D" id="1.10.10.60">
    <property type="entry name" value="Homeodomain-like"/>
    <property type="match status" value="2"/>
</dbReference>
<keyword evidence="2" id="KW-0238">DNA-binding</keyword>
<dbReference type="InterPro" id="IPR037923">
    <property type="entry name" value="HTH-like"/>
</dbReference>
<dbReference type="CDD" id="cd06986">
    <property type="entry name" value="cupin_MmsR-like_N"/>
    <property type="match status" value="1"/>
</dbReference>
<protein>
    <submittedName>
        <fullName evidence="5">AraC family transcriptional regulator</fullName>
    </submittedName>
</protein>
<dbReference type="PANTHER" id="PTHR43280">
    <property type="entry name" value="ARAC-FAMILY TRANSCRIPTIONAL REGULATOR"/>
    <property type="match status" value="1"/>
</dbReference>
<dbReference type="Pfam" id="PF12833">
    <property type="entry name" value="HTH_18"/>
    <property type="match status" value="1"/>
</dbReference>
<evidence type="ECO:0000256" key="2">
    <source>
        <dbReference type="ARBA" id="ARBA00023125"/>
    </source>
</evidence>